<sequence length="88" mass="10146">MKCIAFFLNSDVVAGRLCVLHSYTYLVNEILHALWTAATKSDNCWKEGFGFFFQSDPFDIDSPGKLMRIVVGQEYRRQHGQRQIDGQE</sequence>
<name>A0A518K7N0_9BACT</name>
<protein>
    <submittedName>
        <fullName evidence="1">Uncharacterized protein</fullName>
    </submittedName>
</protein>
<dbReference type="EMBL" id="CP036349">
    <property type="protein sequence ID" value="QDV73785.1"/>
    <property type="molecule type" value="Genomic_DNA"/>
</dbReference>
<keyword evidence="2" id="KW-1185">Reference proteome</keyword>
<organism evidence="1 2">
    <name type="scientific">Botrimarina mediterranea</name>
    <dbReference type="NCBI Taxonomy" id="2528022"/>
    <lineage>
        <taxon>Bacteria</taxon>
        <taxon>Pseudomonadati</taxon>
        <taxon>Planctomycetota</taxon>
        <taxon>Planctomycetia</taxon>
        <taxon>Pirellulales</taxon>
        <taxon>Lacipirellulaceae</taxon>
        <taxon>Botrimarina</taxon>
    </lineage>
</organism>
<evidence type="ECO:0000313" key="2">
    <source>
        <dbReference type="Proteomes" id="UP000316426"/>
    </source>
</evidence>
<dbReference type="Proteomes" id="UP000316426">
    <property type="component" value="Chromosome"/>
</dbReference>
<dbReference type="AlphaFoldDB" id="A0A518K7N0"/>
<gene>
    <name evidence="1" type="ORF">Spa11_19840</name>
</gene>
<proteinExistence type="predicted"/>
<evidence type="ECO:0000313" key="1">
    <source>
        <dbReference type="EMBL" id="QDV73785.1"/>
    </source>
</evidence>
<dbReference type="KEGG" id="bmei:Spa11_19840"/>
<reference evidence="1 2" key="1">
    <citation type="submission" date="2019-02" db="EMBL/GenBank/DDBJ databases">
        <title>Deep-cultivation of Planctomycetes and their phenomic and genomic characterization uncovers novel biology.</title>
        <authorList>
            <person name="Wiegand S."/>
            <person name="Jogler M."/>
            <person name="Boedeker C."/>
            <person name="Pinto D."/>
            <person name="Vollmers J."/>
            <person name="Rivas-Marin E."/>
            <person name="Kohn T."/>
            <person name="Peeters S.H."/>
            <person name="Heuer A."/>
            <person name="Rast P."/>
            <person name="Oberbeckmann S."/>
            <person name="Bunk B."/>
            <person name="Jeske O."/>
            <person name="Meyerdierks A."/>
            <person name="Storesund J.E."/>
            <person name="Kallscheuer N."/>
            <person name="Luecker S."/>
            <person name="Lage O.M."/>
            <person name="Pohl T."/>
            <person name="Merkel B.J."/>
            <person name="Hornburger P."/>
            <person name="Mueller R.-W."/>
            <person name="Bruemmer F."/>
            <person name="Labrenz M."/>
            <person name="Spormann A.M."/>
            <person name="Op den Camp H."/>
            <person name="Overmann J."/>
            <person name="Amann R."/>
            <person name="Jetten M.S.M."/>
            <person name="Mascher T."/>
            <person name="Medema M.H."/>
            <person name="Devos D.P."/>
            <person name="Kaster A.-K."/>
            <person name="Ovreas L."/>
            <person name="Rohde M."/>
            <person name="Galperin M.Y."/>
            <person name="Jogler C."/>
        </authorList>
    </citation>
    <scope>NUCLEOTIDE SEQUENCE [LARGE SCALE GENOMIC DNA]</scope>
    <source>
        <strain evidence="1 2">Spa11</strain>
    </source>
</reference>
<accession>A0A518K7N0</accession>